<dbReference type="NCBIfam" id="NF038336">
    <property type="entry name" value="YjiT_fam"/>
    <property type="match status" value="1"/>
</dbReference>
<dbReference type="InterPro" id="IPR047879">
    <property type="entry name" value="YjiT"/>
</dbReference>
<evidence type="ECO:0000313" key="1">
    <source>
        <dbReference type="EMBL" id="MDX8541537.1"/>
    </source>
</evidence>
<evidence type="ECO:0000313" key="2">
    <source>
        <dbReference type="Proteomes" id="UP001276564"/>
    </source>
</evidence>
<dbReference type="Proteomes" id="UP001276564">
    <property type="component" value="Unassembled WGS sequence"/>
</dbReference>
<keyword evidence="2" id="KW-1185">Reference proteome</keyword>
<dbReference type="RefSeq" id="WP_320321939.1">
    <property type="nucleotide sequence ID" value="NZ_JAVIIP010000023.1"/>
</dbReference>
<reference evidence="1 2" key="1">
    <citation type="submission" date="2023-08" db="EMBL/GenBank/DDBJ databases">
        <title>Implementing the SeqCode for naming new Mesorhizobium species isolated from Vachellia karroo root nodules.</title>
        <authorList>
            <person name="Van Lill M."/>
        </authorList>
    </citation>
    <scope>NUCLEOTIDE SEQUENCE [LARGE SCALE GENOMIC DNA]</scope>
    <source>
        <strain evidence="1 2">VK4B</strain>
    </source>
</reference>
<sequence>MLRVVYDSLLRSRDLVQPDGRPLHAYRFTRAEFEAAGNALKTAGACFVHDRRGCALFVAYTAEWFRRIREGGHWDWIHPLRSLNIHYRANDPTAQIQYSSLREATETGLRVWRRSPKRALAILQAVIAESGFPASAVRQGPRLANWLRRSVLAMEAGFAADEAVAAEAWRAPESLVQILFDAAVSLCRAITDLRASVPPGPEGEDAVQRLSRVRPDWPAELPFDLEEQDVRKLVEDLVRARHQDSRALDVVRRLRRTDSGWVAFAELSLKGTLDHRQLPGQLRVAVDKSSRVRLRPGGALAERGHVVAALERITDDQIDIWEVRPLVQGCDVALDLSEEFRLQAIANERVIAEFTAFAGDPCEGPVIALEPSEVSELHEAAEFLVLGASPVRTPLPWLLLGVDSTAIGQLRIEGERLDLGKLADGSRLLIAFSGTAEIEIGGERLVWRTGSEKREAPRLSLIGDLLRNVEGRVFQGCPSVWLIDDDAAFSVPQRDLVWRPIGSRDWTPVKDREPLGRVELAIRRRGALVAWARADIVPTNFRIQPNAKNRTLRLSGLAGAQVGAAGPKPLPSRRDADEAVINLMDLPRGGALHLQLRWANILEMALPDPVAEPILLGPGGGTGANIRLSVGRLSGYRLLTPYPWTLIFELRRFGVRPAYASRQVDGLVPLSAFGELVRQLLGGCEELDAFVRLSWAGRPELVAEIGWYDLDQSLVLPESSSPFAVLASATSPLLSAFSLAEPQAGIVHPSIAPANTMVSWLTEHLGVGPWLLSGVMQDGRRLRPQVLDASAGVPAPAGLLFALRQPTRQLRDAALDAYLSNNQPSVDELRCLVELALVASKTEIPYASVDALRALARTQRTAIFVLAECNSFAEREAVLRLQSELACLWCTSAIEDWIAAIGARRTRLATRLAEFGEDGALSDATIARGLMEILDLQPTLRVHVQVALLLNGISAAAQHEFAQRLGRRIVGGIDALAQDLIKRRGDGQPPSSLGLSNVVRDSAAVWTRYDSAFADVLAAPFVAGSIAMSKIEPEPYLAACRSAWLFDRDYFEAAVVEVLFERAHSRG</sequence>
<proteinExistence type="predicted"/>
<name>A0ABU5AW39_9HYPH</name>
<comment type="caution">
    <text evidence="1">The sequence shown here is derived from an EMBL/GenBank/DDBJ whole genome shotgun (WGS) entry which is preliminary data.</text>
</comment>
<accession>A0ABU5AW39</accession>
<gene>
    <name evidence="1" type="ORF">RFM23_28330</name>
</gene>
<protein>
    <submittedName>
        <fullName evidence="1">STY4851/ECs_5259 family protein</fullName>
    </submittedName>
</protein>
<organism evidence="1 2">
    <name type="scientific">Mesorhizobium abyssinicae</name>
    <dbReference type="NCBI Taxonomy" id="1209958"/>
    <lineage>
        <taxon>Bacteria</taxon>
        <taxon>Pseudomonadati</taxon>
        <taxon>Pseudomonadota</taxon>
        <taxon>Alphaproteobacteria</taxon>
        <taxon>Hyphomicrobiales</taxon>
        <taxon>Phyllobacteriaceae</taxon>
        <taxon>Mesorhizobium</taxon>
    </lineage>
</organism>
<dbReference type="EMBL" id="JAVIIP010000023">
    <property type="protein sequence ID" value="MDX8541537.1"/>
    <property type="molecule type" value="Genomic_DNA"/>
</dbReference>